<dbReference type="InterPro" id="IPR011600">
    <property type="entry name" value="Pept_C14_caspase"/>
</dbReference>
<evidence type="ECO:0000313" key="3">
    <source>
        <dbReference type="EMBL" id="AWI30754.1"/>
    </source>
</evidence>
<gene>
    <name evidence="3" type="ORF">DDW44_19705</name>
</gene>
<dbReference type="GO" id="GO:0006508">
    <property type="term" value="P:proteolysis"/>
    <property type="evidence" value="ECO:0007669"/>
    <property type="project" value="InterPro"/>
</dbReference>
<dbReference type="InterPro" id="IPR029030">
    <property type="entry name" value="Caspase-like_dom_sf"/>
</dbReference>
<dbReference type="SUPFAM" id="SSF52129">
    <property type="entry name" value="Caspase-like"/>
    <property type="match status" value="1"/>
</dbReference>
<evidence type="ECO:0000259" key="2">
    <source>
        <dbReference type="Pfam" id="PF00656"/>
    </source>
</evidence>
<evidence type="ECO:0000313" key="4">
    <source>
        <dbReference type="Proteomes" id="UP000244900"/>
    </source>
</evidence>
<dbReference type="RefSeq" id="WP_108907228.1">
    <property type="nucleotide sequence ID" value="NZ_CP029188.1"/>
</dbReference>
<dbReference type="Proteomes" id="UP000244900">
    <property type="component" value="Chromosome"/>
</dbReference>
<reference evidence="3 4" key="1">
    <citation type="submission" date="2018-05" db="EMBL/GenBank/DDBJ databases">
        <title>Complete genome sequence of sponge-derived Streptomyces sp. HNM0039.</title>
        <authorList>
            <person name="Huang X."/>
            <person name="Zhou S."/>
        </authorList>
    </citation>
    <scope>NUCLEOTIDE SEQUENCE [LARGE SCALE GENOMIC DNA]</scope>
    <source>
        <strain evidence="3 4">HNM0039</strain>
    </source>
</reference>
<feature type="compositionally biased region" description="Basic and acidic residues" evidence="1">
    <location>
        <begin position="293"/>
        <end position="305"/>
    </location>
</feature>
<dbReference type="EMBL" id="CP029188">
    <property type="protein sequence ID" value="AWI30754.1"/>
    <property type="molecule type" value="Genomic_DNA"/>
</dbReference>
<dbReference type="Pfam" id="PF00656">
    <property type="entry name" value="Peptidase_C14"/>
    <property type="match status" value="1"/>
</dbReference>
<protein>
    <recommendedName>
        <fullName evidence="2">Peptidase C14 caspase domain-containing protein</fullName>
    </recommendedName>
</protein>
<dbReference type="GO" id="GO:0004197">
    <property type="term" value="F:cysteine-type endopeptidase activity"/>
    <property type="evidence" value="ECO:0007669"/>
    <property type="project" value="InterPro"/>
</dbReference>
<dbReference type="OrthoDB" id="3542505at2"/>
<sequence length="1592" mass="173405">MISQPKPFDPQRSRAVLIGCHDYPLSPGLDNLPSVPHSLDAISDLLQSWGLPNRNCERLSSQSRLLQPNDVLMALESTAAQSPEQMDLFLVYFSGHGYYLGEQGLHLALSQTTSVEGKIGSLAFRDVAHTLQDTKFPADHVIVILDCCHAGAAIDHVRAELQQPGTVEKIALLVAADKDELARSPVEDGPSFFTNALVRAVTELAPPEKSYLSLDTLGFLIKEQAEEHNRNVGLVDFDKHAPAPLLSPGGIRHMPWLPNLAPRPVAVTRGPESAQDSSQAGAAGGTDAPPTAAHEDSAPDARPARQEPPAPMGLRWPWDYRRTGRPVLPRPKQFTMLQDRSRSGAVVPVTGESGVGKKFLTEIFLGAPDGVCAALPQDPYVLRLDLDLIRYNSPVPALRALQLALGVTRGHTANLELTTAHFAEARERAVAELALRAGGRPLVLYITLRATRTDLRKVYEDLELLVAYPLFRDALVLLISARNAGGVTGGGQLMPAAAVPIPGLERGQAAELIRQLLDERGITGPDPEEALRLAGDDTMTLRPVVLMQAAAALAARTSLVNDEPDSAYLGKEIRRATHYVIEPVLIESGCQLREGAEPGALAILLAWVQLGAPPLVVDELPVALKPLQGVVMWLRASGVLVDSIPGGSPLEVTVGSVAQDALREIRRRLQFSPHDRYGENRVPDVVLGAAQVDEVEVDRLIGKASAELLAHMHQFGAPPSPEFVDTPADDGQRTTDKFQTVGALERALNELDELELPELSRSGFAEWSETRSILSTHLLAQSVDTPFLPVDLKESQAGLGRLQSGSPIHTRGAFPPFQLGIAQLNVFSRLPGHTPGLRENLSEVLRHLQEEFHRMPGVGHTEINTLDRLTLLCARQLDAADKVCEFRIYVLDRLALDFSLDFSSGRVSRVFALAGWGLQTMQLTDDHDLLRRIAGSVGKLLDSLEDSIKASPSDGLTRLFHQLHLLEARVGDAPEKKARHLVEAVRIEADSAQVGMRQQLEKTLEAVVGQETAAATLGCLLKDLLIYDPQSPAVGLTPVTRWRVASQAMNSLISTRSSVLGHERLAVLGDVQASGALVPGSDRDEWVFKTFLLMASVLDKESLGMHQEVLRDLHEVKAGLDRSLDDSQDWMVLRSWLTVTTTLSQRVWSETLRDAAGPALARWTAAVRQAADKREPDTWSILVGQQLLGEVDSPLVLRGPCPLAPLPGSEGEREPELEQKLRAVHADRQVSVQSFAESYGPSNTWFRAHHSLERRFLHELASITGRGIPTRAFRQIYSATEGRQPPPQYEFLTIMAKDAMADWNFSAAAKRADPRRKAMPEYKRRELLLLRADALLREGLWMNCPGPQRSRLLETAHRELAESPKSAPGRWGEVLRLRAACAFSPSPDPLLTGIPAELDNLLASAEQTGFLQLAAALTDLGEGVAEGERGSYSAALTDLGATIETVQQLGLFHLEQAERLCGLVPLAWKSQSSGHPRLPLPSTGENEERIRNRLVRAWACLNGAVWLNPGSWESRAALALDQGRVLALAHLIWGEDASQVLELDQGYTGSCAALGCTLLGFAADHTASHGRLTAKRFIRAFGTDEPSYFGLS</sequence>
<evidence type="ECO:0000256" key="1">
    <source>
        <dbReference type="SAM" id="MobiDB-lite"/>
    </source>
</evidence>
<accession>A0A2S1SWG2</accession>
<proteinExistence type="predicted"/>
<feature type="region of interest" description="Disordered" evidence="1">
    <location>
        <begin position="262"/>
        <end position="317"/>
    </location>
</feature>
<organism evidence="3 4">
    <name type="scientific">Streptomyces tirandamycinicus</name>
    <dbReference type="NCBI Taxonomy" id="2174846"/>
    <lineage>
        <taxon>Bacteria</taxon>
        <taxon>Bacillati</taxon>
        <taxon>Actinomycetota</taxon>
        <taxon>Actinomycetes</taxon>
        <taxon>Kitasatosporales</taxon>
        <taxon>Streptomycetaceae</taxon>
        <taxon>Streptomyces</taxon>
    </lineage>
</organism>
<dbReference type="KEGG" id="stir:DDW44_19705"/>
<name>A0A2S1SWG2_9ACTN</name>
<dbReference type="Gene3D" id="3.40.50.1460">
    <property type="match status" value="1"/>
</dbReference>
<keyword evidence="4" id="KW-1185">Reference proteome</keyword>
<feature type="compositionally biased region" description="Low complexity" evidence="1">
    <location>
        <begin position="273"/>
        <end position="292"/>
    </location>
</feature>
<feature type="domain" description="Peptidase C14 caspase" evidence="2">
    <location>
        <begin position="13"/>
        <end position="212"/>
    </location>
</feature>